<evidence type="ECO:0000256" key="9">
    <source>
        <dbReference type="HAMAP-Rule" id="MF_00161"/>
    </source>
</evidence>
<comment type="catalytic activity">
    <reaction evidence="9 10">
        <text>Release of signal peptides from bacterial membrane prolipoproteins. Hydrolyzes -Xaa-Yaa-Zaa-|-(S,diacylglyceryl)Cys-, in which Xaa is hydrophobic (preferably Leu), and Yaa (Ala or Ser) and Zaa (Gly or Ala) have small, neutral side chains.</text>
        <dbReference type="EC" id="3.4.23.36"/>
    </reaction>
</comment>
<evidence type="ECO:0000256" key="8">
    <source>
        <dbReference type="ARBA" id="ARBA00023136"/>
    </source>
</evidence>
<evidence type="ECO:0000256" key="11">
    <source>
        <dbReference type="RuleBase" id="RU004181"/>
    </source>
</evidence>
<keyword evidence="6 9" id="KW-0378">Hydrolase</keyword>
<evidence type="ECO:0000313" key="13">
    <source>
        <dbReference type="Proteomes" id="UP000019050"/>
    </source>
</evidence>
<comment type="function">
    <text evidence="9 10">This protein specifically catalyzes the removal of signal peptides from prolipoproteins.</text>
</comment>
<evidence type="ECO:0000313" key="12">
    <source>
        <dbReference type="EMBL" id="ESK65245.1"/>
    </source>
</evidence>
<dbReference type="GO" id="GO:0005886">
    <property type="term" value="C:plasma membrane"/>
    <property type="evidence" value="ECO:0007669"/>
    <property type="project" value="UniProtKB-SubCell"/>
</dbReference>
<dbReference type="NCBIfam" id="TIGR00077">
    <property type="entry name" value="lspA"/>
    <property type="match status" value="1"/>
</dbReference>
<dbReference type="Proteomes" id="UP000019050">
    <property type="component" value="Unassembled WGS sequence"/>
</dbReference>
<dbReference type="UniPathway" id="UPA00665"/>
<evidence type="ECO:0000256" key="6">
    <source>
        <dbReference type="ARBA" id="ARBA00022801"/>
    </source>
</evidence>
<dbReference type="GO" id="GO:0006508">
    <property type="term" value="P:proteolysis"/>
    <property type="evidence" value="ECO:0007669"/>
    <property type="project" value="UniProtKB-KW"/>
</dbReference>
<keyword evidence="8 9" id="KW-0472">Membrane</keyword>
<gene>
    <name evidence="9" type="primary">lspA</name>
    <name evidence="12" type="ORF">GCWU000182_001406</name>
</gene>
<dbReference type="EMBL" id="ACIN03000013">
    <property type="protein sequence ID" value="ESK65245.1"/>
    <property type="molecule type" value="Genomic_DNA"/>
</dbReference>
<dbReference type="HOGENOM" id="CLU_1237984_0_0_9"/>
<dbReference type="PROSITE" id="PS00855">
    <property type="entry name" value="SPASE_II"/>
    <property type="match status" value="1"/>
</dbReference>
<dbReference type="PANTHER" id="PTHR33695:SF1">
    <property type="entry name" value="LIPOPROTEIN SIGNAL PEPTIDASE"/>
    <property type="match status" value="1"/>
</dbReference>
<dbReference type="EC" id="3.4.23.36" evidence="9"/>
<dbReference type="GO" id="GO:0004190">
    <property type="term" value="F:aspartic-type endopeptidase activity"/>
    <property type="evidence" value="ECO:0007669"/>
    <property type="project" value="UniProtKB-UniRule"/>
</dbReference>
<evidence type="ECO:0000256" key="5">
    <source>
        <dbReference type="ARBA" id="ARBA00022750"/>
    </source>
</evidence>
<organism evidence="12 13">
    <name type="scientific">Abiotrophia defectiva ATCC 49176</name>
    <dbReference type="NCBI Taxonomy" id="592010"/>
    <lineage>
        <taxon>Bacteria</taxon>
        <taxon>Bacillati</taxon>
        <taxon>Bacillota</taxon>
        <taxon>Bacilli</taxon>
        <taxon>Lactobacillales</taxon>
        <taxon>Aerococcaceae</taxon>
        <taxon>Abiotrophia</taxon>
    </lineage>
</organism>
<keyword evidence="13" id="KW-1185">Reference proteome</keyword>
<dbReference type="Pfam" id="PF01252">
    <property type="entry name" value="Peptidase_A8"/>
    <property type="match status" value="1"/>
</dbReference>
<keyword evidence="5 9" id="KW-0064">Aspartyl protease</keyword>
<keyword evidence="3 9" id="KW-0645">Protease</keyword>
<dbReference type="STRING" id="592010.GCWU000182_001406"/>
<dbReference type="PANTHER" id="PTHR33695">
    <property type="entry name" value="LIPOPROTEIN SIGNAL PEPTIDASE"/>
    <property type="match status" value="1"/>
</dbReference>
<keyword evidence="2 9" id="KW-1003">Cell membrane</keyword>
<feature type="transmembrane region" description="Helical" evidence="9">
    <location>
        <begin position="38"/>
        <end position="54"/>
    </location>
</feature>
<evidence type="ECO:0000256" key="3">
    <source>
        <dbReference type="ARBA" id="ARBA00022670"/>
    </source>
</evidence>
<comment type="subcellular location">
    <subcellularLocation>
        <location evidence="9">Cell membrane</location>
        <topology evidence="9">Multi-pass membrane protein</topology>
    </subcellularLocation>
</comment>
<feature type="transmembrane region" description="Helical" evidence="9">
    <location>
        <begin position="195"/>
        <end position="215"/>
    </location>
</feature>
<feature type="transmembrane region" description="Helical" evidence="9">
    <location>
        <begin position="121"/>
        <end position="145"/>
    </location>
</feature>
<evidence type="ECO:0000256" key="2">
    <source>
        <dbReference type="ARBA" id="ARBA00022475"/>
    </source>
</evidence>
<dbReference type="eggNOG" id="COG0597">
    <property type="taxonomic scope" value="Bacteria"/>
</dbReference>
<evidence type="ECO:0000256" key="10">
    <source>
        <dbReference type="RuleBase" id="RU000594"/>
    </source>
</evidence>
<evidence type="ECO:0000256" key="1">
    <source>
        <dbReference type="ARBA" id="ARBA00006139"/>
    </source>
</evidence>
<comment type="caution">
    <text evidence="12">The sequence shown here is derived from an EMBL/GenBank/DDBJ whole genome shotgun (WGS) entry which is preliminary data.</text>
</comment>
<comment type="pathway">
    <text evidence="9">Protein modification; lipoprotein biosynthesis (signal peptide cleavage).</text>
</comment>
<dbReference type="InterPro" id="IPR001872">
    <property type="entry name" value="Peptidase_A8"/>
</dbReference>
<reference evidence="12" key="1">
    <citation type="submission" date="2013-06" db="EMBL/GenBank/DDBJ databases">
        <authorList>
            <person name="Weinstock G."/>
            <person name="Sodergren E."/>
            <person name="Clifton S."/>
            <person name="Fulton L."/>
            <person name="Fulton B."/>
            <person name="Courtney L."/>
            <person name="Fronick C."/>
            <person name="Harrison M."/>
            <person name="Strong C."/>
            <person name="Farmer C."/>
            <person name="Delahaunty K."/>
            <person name="Markovic C."/>
            <person name="Hall O."/>
            <person name="Minx P."/>
            <person name="Tomlinson C."/>
            <person name="Mitreva M."/>
            <person name="Nelson J."/>
            <person name="Hou S."/>
            <person name="Wollam A."/>
            <person name="Pepin K.H."/>
            <person name="Johnson M."/>
            <person name="Bhonagiri V."/>
            <person name="Nash W.E."/>
            <person name="Warren W."/>
            <person name="Chinwalla A."/>
            <person name="Mardis E.R."/>
            <person name="Wilson R.K."/>
        </authorList>
    </citation>
    <scope>NUCLEOTIDE SEQUENCE [LARGE SCALE GENOMIC DNA]</scope>
    <source>
        <strain evidence="12">ATCC 49176</strain>
    </source>
</reference>
<feature type="active site" evidence="9">
    <location>
        <position position="201"/>
    </location>
</feature>
<dbReference type="AlphaFoldDB" id="W1Q2B9"/>
<comment type="similarity">
    <text evidence="1 9 11">Belongs to the peptidase A8 family.</text>
</comment>
<keyword evidence="7 9" id="KW-1133">Transmembrane helix</keyword>
<evidence type="ECO:0000256" key="7">
    <source>
        <dbReference type="ARBA" id="ARBA00022989"/>
    </source>
</evidence>
<dbReference type="PRINTS" id="PR00781">
    <property type="entry name" value="LIPOSIGPTASE"/>
</dbReference>
<evidence type="ECO:0000256" key="4">
    <source>
        <dbReference type="ARBA" id="ARBA00022692"/>
    </source>
</evidence>
<name>W1Q2B9_ABIDE</name>
<dbReference type="HAMAP" id="MF_00161">
    <property type="entry name" value="LspA"/>
    <property type="match status" value="1"/>
</dbReference>
<feature type="transmembrane region" description="Helical" evidence="9">
    <location>
        <begin position="157"/>
        <end position="175"/>
    </location>
</feature>
<feature type="transmembrane region" description="Helical" evidence="9">
    <location>
        <begin position="75"/>
        <end position="101"/>
    </location>
</feature>
<accession>W1Q2B9</accession>
<protein>
    <recommendedName>
        <fullName evidence="9">Lipoprotein signal peptidase</fullName>
        <ecNumber evidence="9">3.4.23.36</ecNumber>
    </recommendedName>
    <alternativeName>
        <fullName evidence="9">Prolipoprotein signal peptidase</fullName>
    </alternativeName>
    <alternativeName>
        <fullName evidence="9">Signal peptidase II</fullName>
        <shortName evidence="9">SPase II</shortName>
    </alternativeName>
</protein>
<proteinExistence type="inferred from homology"/>
<sequence length="223" mass="24669">MNQANCSIDTGQGIITGREEKTATDQNQKIFDSLHKDSFAFCHLGVFFTILRYNSTYTSLLYQKENAFNKENAMLVAFATVLGLLIVDQGLKFWVLTHLALGQQMELVPGFLSLTHIQNRGASWGILPGAQGLFIGISLLAVAFFSYKIYRRQASSTWVNLAYACLVGGAVGNLLDRLLNGYVVDMLQLDFVSFPIFNLADTALTVGVLILLLMAKDHDLSLY</sequence>
<feature type="active site" evidence="9">
    <location>
        <position position="185"/>
    </location>
</feature>
<keyword evidence="4 9" id="KW-0812">Transmembrane</keyword>